<evidence type="ECO:0000313" key="1">
    <source>
        <dbReference type="EMBL" id="KAH7377101.1"/>
    </source>
</evidence>
<feature type="non-terminal residue" evidence="1">
    <location>
        <position position="1"/>
    </location>
</feature>
<comment type="caution">
    <text evidence="1">The sequence shown here is derived from an EMBL/GenBank/DDBJ whole genome shotgun (WGS) entry which is preliminary data.</text>
</comment>
<dbReference type="EMBL" id="JAGPXD010000001">
    <property type="protein sequence ID" value="KAH7377101.1"/>
    <property type="molecule type" value="Genomic_DNA"/>
</dbReference>
<evidence type="ECO:0000313" key="2">
    <source>
        <dbReference type="Proteomes" id="UP000813385"/>
    </source>
</evidence>
<proteinExistence type="predicted"/>
<name>A0A8K0X9K7_9PEZI</name>
<protein>
    <submittedName>
        <fullName evidence="1">Uncharacterized protein</fullName>
    </submittedName>
</protein>
<reference evidence="1" key="1">
    <citation type="journal article" date="2021" name="Nat. Commun.">
        <title>Genetic determinants of endophytism in the Arabidopsis root mycobiome.</title>
        <authorList>
            <person name="Mesny F."/>
            <person name="Miyauchi S."/>
            <person name="Thiergart T."/>
            <person name="Pickel B."/>
            <person name="Atanasova L."/>
            <person name="Karlsson M."/>
            <person name="Huettel B."/>
            <person name="Barry K.W."/>
            <person name="Haridas S."/>
            <person name="Chen C."/>
            <person name="Bauer D."/>
            <person name="Andreopoulos W."/>
            <person name="Pangilinan J."/>
            <person name="LaButti K."/>
            <person name="Riley R."/>
            <person name="Lipzen A."/>
            <person name="Clum A."/>
            <person name="Drula E."/>
            <person name="Henrissat B."/>
            <person name="Kohler A."/>
            <person name="Grigoriev I.V."/>
            <person name="Martin F.M."/>
            <person name="Hacquard S."/>
        </authorList>
    </citation>
    <scope>NUCLEOTIDE SEQUENCE</scope>
    <source>
        <strain evidence="1">MPI-CAGE-AT-0016</strain>
    </source>
</reference>
<organism evidence="1 2">
    <name type="scientific">Plectosphaerella cucumerina</name>
    <dbReference type="NCBI Taxonomy" id="40658"/>
    <lineage>
        <taxon>Eukaryota</taxon>
        <taxon>Fungi</taxon>
        <taxon>Dikarya</taxon>
        <taxon>Ascomycota</taxon>
        <taxon>Pezizomycotina</taxon>
        <taxon>Sordariomycetes</taxon>
        <taxon>Hypocreomycetidae</taxon>
        <taxon>Glomerellales</taxon>
        <taxon>Plectosphaerellaceae</taxon>
        <taxon>Plectosphaerella</taxon>
    </lineage>
</organism>
<dbReference type="AlphaFoldDB" id="A0A8K0X9K7"/>
<sequence length="115" mass="12584">ANKTTSLLGRPGAPPSWHQLNPPWPVIDLAPQPPEACPGKVVLIPNFWPRSLCNSNVAYLSGLPLVTTPGKTKRGDTVCVDDCFQVNDPRFAGRLWLETGLGEARTQDELLTPLW</sequence>
<dbReference type="OrthoDB" id="69177at2759"/>
<keyword evidence="2" id="KW-1185">Reference proteome</keyword>
<gene>
    <name evidence="1" type="ORF">B0T11DRAFT_219744</name>
</gene>
<dbReference type="Proteomes" id="UP000813385">
    <property type="component" value="Unassembled WGS sequence"/>
</dbReference>
<accession>A0A8K0X9K7</accession>